<evidence type="ECO:0000256" key="2">
    <source>
        <dbReference type="ARBA" id="ARBA00004123"/>
    </source>
</evidence>
<dbReference type="GO" id="GO:0046872">
    <property type="term" value="F:metal ion binding"/>
    <property type="evidence" value="ECO:0007669"/>
    <property type="project" value="UniProtKB-KW"/>
</dbReference>
<evidence type="ECO:0000313" key="11">
    <source>
        <dbReference type="Proteomes" id="UP000198211"/>
    </source>
</evidence>
<comment type="caution">
    <text evidence="10">The sequence shown here is derived from an EMBL/GenBank/DDBJ whole genome shotgun (WGS) entry which is preliminary data.</text>
</comment>
<dbReference type="EMBL" id="NBNE01010757">
    <property type="protein sequence ID" value="OWY97173.1"/>
    <property type="molecule type" value="Genomic_DNA"/>
</dbReference>
<name>A0A225UVV7_9STRA</name>
<keyword evidence="6" id="KW-0378">Hydrolase</keyword>
<keyword evidence="11" id="KW-1185">Reference proteome</keyword>
<organism evidence="10 11">
    <name type="scientific">Phytophthora megakarya</name>
    <dbReference type="NCBI Taxonomy" id="4795"/>
    <lineage>
        <taxon>Eukaryota</taxon>
        <taxon>Sar</taxon>
        <taxon>Stramenopiles</taxon>
        <taxon>Oomycota</taxon>
        <taxon>Peronosporomycetes</taxon>
        <taxon>Peronosporales</taxon>
        <taxon>Peronosporaceae</taxon>
        <taxon>Phytophthora</taxon>
    </lineage>
</organism>
<dbReference type="Pfam" id="PF13359">
    <property type="entry name" value="DDE_Tnp_4"/>
    <property type="match status" value="1"/>
</dbReference>
<accession>A0A225UVV7</accession>
<proteinExistence type="inferred from homology"/>
<evidence type="ECO:0000256" key="8">
    <source>
        <dbReference type="SAM" id="MobiDB-lite"/>
    </source>
</evidence>
<evidence type="ECO:0000256" key="6">
    <source>
        <dbReference type="ARBA" id="ARBA00022801"/>
    </source>
</evidence>
<dbReference type="GO" id="GO:0004518">
    <property type="term" value="F:nuclease activity"/>
    <property type="evidence" value="ECO:0007669"/>
    <property type="project" value="UniProtKB-KW"/>
</dbReference>
<dbReference type="STRING" id="4795.A0A225UVV7"/>
<dbReference type="InterPro" id="IPR045249">
    <property type="entry name" value="HARBI1-like"/>
</dbReference>
<protein>
    <recommendedName>
        <fullName evidence="9">DDE Tnp4 domain-containing protein</fullName>
    </recommendedName>
</protein>
<evidence type="ECO:0000256" key="7">
    <source>
        <dbReference type="ARBA" id="ARBA00023242"/>
    </source>
</evidence>
<evidence type="ECO:0000256" key="5">
    <source>
        <dbReference type="ARBA" id="ARBA00022723"/>
    </source>
</evidence>
<dbReference type="GO" id="GO:0016787">
    <property type="term" value="F:hydrolase activity"/>
    <property type="evidence" value="ECO:0007669"/>
    <property type="project" value="UniProtKB-KW"/>
</dbReference>
<feature type="region of interest" description="Disordered" evidence="8">
    <location>
        <begin position="370"/>
        <end position="389"/>
    </location>
</feature>
<evidence type="ECO:0000259" key="9">
    <source>
        <dbReference type="Pfam" id="PF13359"/>
    </source>
</evidence>
<dbReference type="Proteomes" id="UP000198211">
    <property type="component" value="Unassembled WGS sequence"/>
</dbReference>
<evidence type="ECO:0000313" key="10">
    <source>
        <dbReference type="EMBL" id="OWY97173.1"/>
    </source>
</evidence>
<feature type="domain" description="DDE Tnp4" evidence="9">
    <location>
        <begin position="198"/>
        <end position="357"/>
    </location>
</feature>
<dbReference type="GO" id="GO:0005634">
    <property type="term" value="C:nucleus"/>
    <property type="evidence" value="ECO:0007669"/>
    <property type="project" value="UniProtKB-SubCell"/>
</dbReference>
<gene>
    <name evidence="10" type="ORF">PHMEG_00032363</name>
</gene>
<dbReference type="OrthoDB" id="113310at2759"/>
<keyword evidence="4" id="KW-0540">Nuclease</keyword>
<dbReference type="AlphaFoldDB" id="A0A225UVV7"/>
<dbReference type="InterPro" id="IPR027806">
    <property type="entry name" value="HARBI1_dom"/>
</dbReference>
<keyword evidence="7" id="KW-0539">Nucleus</keyword>
<sequence>PRFLFSRDFDRTLPQKQALLSRLRAVWRSRLCLATDDEDSSDEDDDMSYVATYLALASQRYIARRVRVERPPYRVNYYLNRMPDSEFKLQFPMTRPFFLAVYRPIGGYREFQSVLGKQQRSSVELHVMGLLRTLWSLDGQGHSADYLSVGGHTPESLLAKRVVRALLAVKSEPEHQERREISEIIKVVSGFPNCIGLIDGTLFPLSQSPEDHGEDYFSRKSTYAINGRIVCDDRERIRYENIGWPGSSHDNRVWRNCKVALHSDGYFGENEYILGDSAYQPSSVLIPAYKKTAGGQLSDKENTFNTQLAKIRIRVEHCIGVLKGRFPLLKRLRARLRNENELKAAFSLIRAATILHNMAIIDPVPEGWVEREQNDDDEPEDLPSSANENRRAYLDEYVFDSRF</sequence>
<keyword evidence="5" id="KW-0479">Metal-binding</keyword>
<comment type="similarity">
    <text evidence="3">Belongs to the HARBI1 family.</text>
</comment>
<comment type="subcellular location">
    <subcellularLocation>
        <location evidence="2">Nucleus</location>
    </subcellularLocation>
</comment>
<dbReference type="PANTHER" id="PTHR22930">
    <property type="match status" value="1"/>
</dbReference>
<reference evidence="11" key="1">
    <citation type="submission" date="2017-03" db="EMBL/GenBank/DDBJ databases">
        <title>Phytopthora megakarya and P. palmivora, two closely related causual agents of cacao black pod achieved similar genome size and gene model numbers by different mechanisms.</title>
        <authorList>
            <person name="Ali S."/>
            <person name="Shao J."/>
            <person name="Larry D.J."/>
            <person name="Kronmiller B."/>
            <person name="Shen D."/>
            <person name="Strem M.D."/>
            <person name="Melnick R.L."/>
            <person name="Guiltinan M.J."/>
            <person name="Tyler B.M."/>
            <person name="Meinhardt L.W."/>
            <person name="Bailey B.A."/>
        </authorList>
    </citation>
    <scope>NUCLEOTIDE SEQUENCE [LARGE SCALE GENOMIC DNA]</scope>
    <source>
        <strain evidence="11">zdho120</strain>
    </source>
</reference>
<comment type="cofactor">
    <cofactor evidence="1">
        <name>a divalent metal cation</name>
        <dbReference type="ChEBI" id="CHEBI:60240"/>
    </cofactor>
</comment>
<evidence type="ECO:0000256" key="3">
    <source>
        <dbReference type="ARBA" id="ARBA00006958"/>
    </source>
</evidence>
<evidence type="ECO:0000256" key="4">
    <source>
        <dbReference type="ARBA" id="ARBA00022722"/>
    </source>
</evidence>
<dbReference type="PANTHER" id="PTHR22930:SF85">
    <property type="entry name" value="GH03217P-RELATED"/>
    <property type="match status" value="1"/>
</dbReference>
<evidence type="ECO:0000256" key="1">
    <source>
        <dbReference type="ARBA" id="ARBA00001968"/>
    </source>
</evidence>
<feature type="non-terminal residue" evidence="10">
    <location>
        <position position="1"/>
    </location>
</feature>